<dbReference type="InterPro" id="IPR021936">
    <property type="entry name" value="DUF3549"/>
</dbReference>
<keyword evidence="2" id="KW-1185">Reference proteome</keyword>
<gene>
    <name evidence="1" type="ORF">ACFOND_12325</name>
</gene>
<dbReference type="RefSeq" id="WP_290281234.1">
    <property type="nucleotide sequence ID" value="NZ_JAUFQI010000001.1"/>
</dbReference>
<evidence type="ECO:0000313" key="2">
    <source>
        <dbReference type="Proteomes" id="UP001595710"/>
    </source>
</evidence>
<dbReference type="Pfam" id="PF12069">
    <property type="entry name" value="DUF3549"/>
    <property type="match status" value="1"/>
</dbReference>
<dbReference type="Proteomes" id="UP001595710">
    <property type="component" value="Unassembled WGS sequence"/>
</dbReference>
<name>A0ABV7WTX6_9GAMM</name>
<protein>
    <submittedName>
        <fullName evidence="1">DUF3549 family protein</fullName>
    </submittedName>
</protein>
<reference evidence="2" key="1">
    <citation type="journal article" date="2019" name="Int. J. Syst. Evol. Microbiol.">
        <title>The Global Catalogue of Microorganisms (GCM) 10K type strain sequencing project: providing services to taxonomists for standard genome sequencing and annotation.</title>
        <authorList>
            <consortium name="The Broad Institute Genomics Platform"/>
            <consortium name="The Broad Institute Genome Sequencing Center for Infectious Disease"/>
            <person name="Wu L."/>
            <person name="Ma J."/>
        </authorList>
    </citation>
    <scope>NUCLEOTIDE SEQUENCE [LARGE SCALE GENOMIC DNA]</scope>
    <source>
        <strain evidence="2">CECT 8288</strain>
    </source>
</reference>
<evidence type="ECO:0000313" key="1">
    <source>
        <dbReference type="EMBL" id="MFC3702427.1"/>
    </source>
</evidence>
<accession>A0ABV7WTX6</accession>
<comment type="caution">
    <text evidence="1">The sequence shown here is derived from an EMBL/GenBank/DDBJ whole genome shotgun (WGS) entry which is preliminary data.</text>
</comment>
<sequence>MTEPSLAGFLELTGAKFSCFDLSVQLKKLPKSTLADLDAGKPYSTPHLNFAWLVILLWNPENKDQNSFWFLKLPLDEQGQLSPGVHSDLVNRLYRSVQTQDEKERQRLLTDHPYQFSPNEEKKAALHAQASKLLASKSSQFYAPALEFYTDANSPLQWQALGLQGISDLLVRLDSAQEQALIKQIPHLDSEPFIALMNQMEHTTPSTQLVEAVLSRSSIYTQTSEMIAAIRGVSQAKANKMVRPLIDQGLKFFANQLELLLAIITRYPHWMTDVQFSVPVLDQLAQSTDQDGFQKIIHHLAILPGLQGIVMSLLGAPNITPALANALSIIIQQHRVQKSHVH</sequence>
<organism evidence="1 2">
    <name type="scientific">Reinekea marina</name>
    <dbReference type="NCBI Taxonomy" id="1310421"/>
    <lineage>
        <taxon>Bacteria</taxon>
        <taxon>Pseudomonadati</taxon>
        <taxon>Pseudomonadota</taxon>
        <taxon>Gammaproteobacteria</taxon>
        <taxon>Oceanospirillales</taxon>
        <taxon>Saccharospirillaceae</taxon>
        <taxon>Reinekea</taxon>
    </lineage>
</organism>
<proteinExistence type="predicted"/>
<dbReference type="EMBL" id="JBHRYN010000012">
    <property type="protein sequence ID" value="MFC3702427.1"/>
    <property type="molecule type" value="Genomic_DNA"/>
</dbReference>